<evidence type="ECO:0000256" key="3">
    <source>
        <dbReference type="ARBA" id="ARBA00023002"/>
    </source>
</evidence>
<dbReference type="SUPFAM" id="SSF56796">
    <property type="entry name" value="Dehydroquinate synthase-like"/>
    <property type="match status" value="1"/>
</dbReference>
<dbReference type="CDD" id="cd08550">
    <property type="entry name" value="GlyDH-like"/>
    <property type="match status" value="1"/>
</dbReference>
<dbReference type="PIRSF" id="PIRSF000112">
    <property type="entry name" value="Glycerol_dehydrogenase"/>
    <property type="match status" value="1"/>
</dbReference>
<dbReference type="PANTHER" id="PTHR43616:SF3">
    <property type="entry name" value="HYDROXYCARBOXYLATE DEHYDROGENASE A"/>
    <property type="match status" value="1"/>
</dbReference>
<feature type="binding site" evidence="4">
    <location>
        <position position="254"/>
    </location>
    <ligand>
        <name>glycerol</name>
        <dbReference type="ChEBI" id="CHEBI:17754"/>
    </ligand>
</feature>
<evidence type="ECO:0000256" key="5">
    <source>
        <dbReference type="PIRSR" id="PIRSR000112-3"/>
    </source>
</evidence>
<gene>
    <name evidence="7" type="ORF">HFZ78_22070</name>
</gene>
<dbReference type="InterPro" id="IPR016205">
    <property type="entry name" value="Glycerol_DH"/>
</dbReference>
<keyword evidence="2 4" id="KW-0479">Metal-binding</keyword>
<feature type="binding site" evidence="5">
    <location>
        <position position="125"/>
    </location>
    <ligand>
        <name>NAD(+)</name>
        <dbReference type="ChEBI" id="CHEBI:57540"/>
    </ligand>
</feature>
<reference evidence="7 8" key="2">
    <citation type="submission" date="2020-04" db="EMBL/GenBank/DDBJ databases">
        <authorList>
            <person name="Fomenkov A."/>
            <person name="Anton B.P."/>
            <person name="Roberts R.J."/>
        </authorList>
    </citation>
    <scope>NUCLEOTIDE SEQUENCE [LARGE SCALE GENOMIC DNA]</scope>
    <source>
        <strain evidence="7 8">S2</strain>
    </source>
</reference>
<proteinExistence type="inferred from homology"/>
<dbReference type="Gene3D" id="3.40.50.1970">
    <property type="match status" value="1"/>
</dbReference>
<evidence type="ECO:0000259" key="6">
    <source>
        <dbReference type="Pfam" id="PF00465"/>
    </source>
</evidence>
<evidence type="ECO:0000313" key="8">
    <source>
        <dbReference type="Proteomes" id="UP000501868"/>
    </source>
</evidence>
<comment type="similarity">
    <text evidence="1">Belongs to the iron-containing alcohol dehydrogenase family.</text>
</comment>
<evidence type="ECO:0000313" key="7">
    <source>
        <dbReference type="EMBL" id="QIZ09057.1"/>
    </source>
</evidence>
<dbReference type="Pfam" id="PF00465">
    <property type="entry name" value="Fe-ADH"/>
    <property type="match status" value="1"/>
</dbReference>
<dbReference type="PANTHER" id="PTHR43616">
    <property type="entry name" value="GLYCEROL DEHYDROGENASE"/>
    <property type="match status" value="1"/>
</dbReference>
<evidence type="ECO:0000256" key="1">
    <source>
        <dbReference type="ARBA" id="ARBA00007358"/>
    </source>
</evidence>
<keyword evidence="4" id="KW-0862">Zinc</keyword>
<dbReference type="Gene3D" id="1.20.1090.10">
    <property type="entry name" value="Dehydroquinate synthase-like - alpha domain"/>
    <property type="match status" value="1"/>
</dbReference>
<organism evidence="7 8">
    <name type="scientific">Priestia megaterium</name>
    <name type="common">Bacillus megaterium</name>
    <dbReference type="NCBI Taxonomy" id="1404"/>
    <lineage>
        <taxon>Bacteria</taxon>
        <taxon>Bacillati</taxon>
        <taxon>Bacillota</taxon>
        <taxon>Bacilli</taxon>
        <taxon>Bacillales</taxon>
        <taxon>Bacillaceae</taxon>
        <taxon>Priestia</taxon>
    </lineage>
</organism>
<protein>
    <submittedName>
        <fullName evidence="7">Iron-containing alcohol dehydrogenase family protein</fullName>
    </submittedName>
</protein>
<dbReference type="InterPro" id="IPR018211">
    <property type="entry name" value="ADH_Fe_CS"/>
</dbReference>
<dbReference type="GO" id="GO:0016614">
    <property type="term" value="F:oxidoreductase activity, acting on CH-OH group of donors"/>
    <property type="evidence" value="ECO:0007669"/>
    <property type="project" value="InterPro"/>
</dbReference>
<dbReference type="EMBL" id="CP051128">
    <property type="protein sequence ID" value="QIZ09057.1"/>
    <property type="molecule type" value="Genomic_DNA"/>
</dbReference>
<evidence type="ECO:0000256" key="4">
    <source>
        <dbReference type="PIRSR" id="PIRSR000112-1"/>
    </source>
</evidence>
<sequence length="369" mass="39713">MKVTVGPAQYIRNKGLLEAAGTYIKNFGNSAALIGGHTSKEIVEVSLRKSLSEHGILLKHSLWYGGESSESNIDRLVADLRDEKIDVLIVAGGGKAIDTVKAVAYQLNKPLVAIPTIAATCAAATPITILYSNEGEFIGIERKSKAPDLVLVDSEIIMEAPVRFLIAGIGDTLAKYFETKSSVKKATPTALNQTAIAIAGQVYKTLLEIGKESVNAVRAQTVTKEFENVIDTVILVSGSVSGYGGDDCRTAGAHAIYSGLTIFPEVHHTYHGEIVAFGILAQLCMENTSDDELKTLISYYQEVGLPFTLKQMGITNLTDSQWRRLGDITVTIEDMANMPFVVTTEMVIEAVRRADEIGNGMLTTGVAEQ</sequence>
<dbReference type="Proteomes" id="UP000501868">
    <property type="component" value="Chromosome"/>
</dbReference>
<dbReference type="PROSITE" id="PS00913">
    <property type="entry name" value="ADH_IRON_1"/>
    <property type="match status" value="1"/>
</dbReference>
<keyword evidence="5" id="KW-0520">NAD</keyword>
<dbReference type="AlphaFoldDB" id="A0A6H1P6N4"/>
<feature type="binding site" evidence="4">
    <location>
        <position position="171"/>
    </location>
    <ligand>
        <name>glycerol</name>
        <dbReference type="ChEBI" id="CHEBI:17754"/>
    </ligand>
</feature>
<name>A0A6H1P6N4_PRIMG</name>
<feature type="binding site" evidence="4">
    <location>
        <position position="271"/>
    </location>
    <ligand>
        <name>glycerol</name>
        <dbReference type="ChEBI" id="CHEBI:17754"/>
    </ligand>
</feature>
<feature type="binding site" evidence="5">
    <location>
        <position position="131"/>
    </location>
    <ligand>
        <name>NAD(+)</name>
        <dbReference type="ChEBI" id="CHEBI:57540"/>
    </ligand>
</feature>
<feature type="binding site" evidence="5">
    <location>
        <begin position="94"/>
        <end position="98"/>
    </location>
    <ligand>
        <name>NAD(+)</name>
        <dbReference type="ChEBI" id="CHEBI:57540"/>
    </ligand>
</feature>
<feature type="domain" description="Alcohol dehydrogenase iron-type/glycerol dehydrogenase GldA" evidence="6">
    <location>
        <begin position="7"/>
        <end position="153"/>
    </location>
</feature>
<comment type="cofactor">
    <cofactor evidence="4">
        <name>Zn(2+)</name>
        <dbReference type="ChEBI" id="CHEBI:29105"/>
    </cofactor>
    <text evidence="4">Binds 1 zinc ion per subunit.</text>
</comment>
<dbReference type="InterPro" id="IPR001670">
    <property type="entry name" value="ADH_Fe/GldA"/>
</dbReference>
<keyword evidence="3" id="KW-0560">Oxidoreductase</keyword>
<accession>A0A6H1P6N4</accession>
<reference evidence="7 8" key="1">
    <citation type="submission" date="2020-04" db="EMBL/GenBank/DDBJ databases">
        <title>Genome-Wide Identification of 5-Methylcytosine Sites in Bacterial Genomes By High-Throughput Sequencing of MspJI Restriction Fragments.</title>
        <authorList>
            <person name="Wu V."/>
        </authorList>
    </citation>
    <scope>NUCLEOTIDE SEQUENCE [LARGE SCALE GENOMIC DNA]</scope>
    <source>
        <strain evidence="7 8">S2</strain>
    </source>
</reference>
<dbReference type="GO" id="GO:0046872">
    <property type="term" value="F:metal ion binding"/>
    <property type="evidence" value="ECO:0007669"/>
    <property type="project" value="UniProtKB-KW"/>
</dbReference>
<evidence type="ECO:0000256" key="2">
    <source>
        <dbReference type="ARBA" id="ARBA00022723"/>
    </source>
</evidence>